<dbReference type="AlphaFoldDB" id="C1D7B1"/>
<evidence type="ECO:0000256" key="5">
    <source>
        <dbReference type="SAM" id="Coils"/>
    </source>
</evidence>
<evidence type="ECO:0000256" key="2">
    <source>
        <dbReference type="ARBA" id="ARBA00023224"/>
    </source>
</evidence>
<dbReference type="GO" id="GO:0007165">
    <property type="term" value="P:signal transduction"/>
    <property type="evidence" value="ECO:0007669"/>
    <property type="project" value="UniProtKB-KW"/>
</dbReference>
<dbReference type="InterPro" id="IPR003660">
    <property type="entry name" value="HAMP_dom"/>
</dbReference>
<dbReference type="eggNOG" id="COG0840">
    <property type="taxonomic scope" value="Bacteria"/>
</dbReference>
<gene>
    <name evidence="8" type="primary">nahY-2</name>
    <name evidence="8" type="ordered locus">LHK_01361</name>
</gene>
<dbReference type="InterPro" id="IPR024478">
    <property type="entry name" value="HlyB_4HB_MCP"/>
</dbReference>
<dbReference type="Gene3D" id="1.10.287.950">
    <property type="entry name" value="Methyl-accepting chemotaxis protein"/>
    <property type="match status" value="1"/>
</dbReference>
<protein>
    <submittedName>
        <fullName evidence="8">NahY</fullName>
    </submittedName>
</protein>
<comment type="similarity">
    <text evidence="3">Belongs to the methyl-accepting chemotaxis (MCP) protein family.</text>
</comment>
<dbReference type="STRING" id="557598.LHK_01361"/>
<dbReference type="GO" id="GO:0016020">
    <property type="term" value="C:membrane"/>
    <property type="evidence" value="ECO:0007669"/>
    <property type="project" value="UniProtKB-SubCell"/>
</dbReference>
<organism evidence="8 9">
    <name type="scientific">Laribacter hongkongensis (strain HLHK9)</name>
    <dbReference type="NCBI Taxonomy" id="557598"/>
    <lineage>
        <taxon>Bacteria</taxon>
        <taxon>Pseudomonadati</taxon>
        <taxon>Pseudomonadota</taxon>
        <taxon>Betaproteobacteria</taxon>
        <taxon>Neisseriales</taxon>
        <taxon>Aquaspirillaceae</taxon>
        <taxon>Laribacter</taxon>
    </lineage>
</organism>
<feature type="coiled-coil region" evidence="5">
    <location>
        <begin position="108"/>
        <end position="152"/>
    </location>
</feature>
<dbReference type="GO" id="GO:0006935">
    <property type="term" value="P:chemotaxis"/>
    <property type="evidence" value="ECO:0007669"/>
    <property type="project" value="InterPro"/>
</dbReference>
<evidence type="ECO:0000313" key="8">
    <source>
        <dbReference type="EMBL" id="ACO74351.1"/>
    </source>
</evidence>
<dbReference type="HOGENOM" id="CLU_000445_107_27_4"/>
<proteinExistence type="inferred from homology"/>
<dbReference type="KEGG" id="lhk:LHK_01361"/>
<dbReference type="PROSITE" id="PS50885">
    <property type="entry name" value="HAMP"/>
    <property type="match status" value="1"/>
</dbReference>
<dbReference type="Pfam" id="PF12729">
    <property type="entry name" value="4HB_MCP_1"/>
    <property type="match status" value="1"/>
</dbReference>
<dbReference type="PROSITE" id="PS50111">
    <property type="entry name" value="CHEMOTAXIS_TRANSDUC_2"/>
    <property type="match status" value="1"/>
</dbReference>
<evidence type="ECO:0000256" key="4">
    <source>
        <dbReference type="PROSITE-ProRule" id="PRU00284"/>
    </source>
</evidence>
<reference evidence="8 9" key="1">
    <citation type="journal article" date="2009" name="PLoS Genet.">
        <title>The complete genome and proteome of Laribacter hongkongensis reveal potential mechanisms for adaptations to different temperatures and habitats.</title>
        <authorList>
            <person name="Woo P.C."/>
            <person name="Lau S.K."/>
            <person name="Tse H."/>
            <person name="Teng J.L."/>
            <person name="Curreem S.O."/>
            <person name="Tsang A.K."/>
            <person name="Fan R.Y."/>
            <person name="Wong G.K."/>
            <person name="Huang Y."/>
            <person name="Loman N.J."/>
            <person name="Snyder L.A."/>
            <person name="Cai J.J."/>
            <person name="Huang J.D."/>
            <person name="Mak W."/>
            <person name="Pallen M.J."/>
            <person name="Lok S."/>
            <person name="Yuen K.Y."/>
        </authorList>
    </citation>
    <scope>NUCLEOTIDE SEQUENCE [LARGE SCALE GENOMIC DNA]</scope>
    <source>
        <strain evidence="8 9">HLHK9</strain>
    </source>
</reference>
<comment type="subcellular location">
    <subcellularLocation>
        <location evidence="1">Membrane</location>
    </subcellularLocation>
</comment>
<dbReference type="InterPro" id="IPR004090">
    <property type="entry name" value="Chemotax_Me-accpt_rcpt"/>
</dbReference>
<evidence type="ECO:0000256" key="1">
    <source>
        <dbReference type="ARBA" id="ARBA00004370"/>
    </source>
</evidence>
<keyword evidence="9" id="KW-1185">Reference proteome</keyword>
<keyword evidence="5" id="KW-0175">Coiled coil</keyword>
<feature type="domain" description="HAMP" evidence="7">
    <location>
        <begin position="202"/>
        <end position="255"/>
    </location>
</feature>
<dbReference type="EMBL" id="CP001154">
    <property type="protein sequence ID" value="ACO74351.1"/>
    <property type="molecule type" value="Genomic_DNA"/>
</dbReference>
<accession>C1D7B1</accession>
<dbReference type="FunFam" id="1.10.287.950:FF:000001">
    <property type="entry name" value="Methyl-accepting chemotaxis sensory transducer"/>
    <property type="match status" value="1"/>
</dbReference>
<evidence type="ECO:0000313" key="9">
    <source>
        <dbReference type="Proteomes" id="UP000002010"/>
    </source>
</evidence>
<name>C1D7B1_LARHH</name>
<dbReference type="GO" id="GO:0004888">
    <property type="term" value="F:transmembrane signaling receptor activity"/>
    <property type="evidence" value="ECO:0007669"/>
    <property type="project" value="InterPro"/>
</dbReference>
<dbReference type="CDD" id="cd11386">
    <property type="entry name" value="MCP_signal"/>
    <property type="match status" value="1"/>
</dbReference>
<dbReference type="PANTHER" id="PTHR32089:SF112">
    <property type="entry name" value="LYSOZYME-LIKE PROTEIN-RELATED"/>
    <property type="match status" value="1"/>
</dbReference>
<evidence type="ECO:0000256" key="3">
    <source>
        <dbReference type="ARBA" id="ARBA00029447"/>
    </source>
</evidence>
<feature type="domain" description="Methyl-accepting transducer" evidence="6">
    <location>
        <begin position="260"/>
        <end position="496"/>
    </location>
</feature>
<dbReference type="PANTHER" id="PTHR32089">
    <property type="entry name" value="METHYL-ACCEPTING CHEMOTAXIS PROTEIN MCPB"/>
    <property type="match status" value="1"/>
</dbReference>
<dbReference type="PRINTS" id="PR00260">
    <property type="entry name" value="CHEMTRNSDUCR"/>
</dbReference>
<dbReference type="Pfam" id="PF00015">
    <property type="entry name" value="MCPsignal"/>
    <property type="match status" value="1"/>
</dbReference>
<keyword evidence="2 4" id="KW-0807">Transducer</keyword>
<dbReference type="SUPFAM" id="SSF58104">
    <property type="entry name" value="Methyl-accepting chemotaxis protein (MCP) signaling domain"/>
    <property type="match status" value="1"/>
</dbReference>
<evidence type="ECO:0000259" key="7">
    <source>
        <dbReference type="PROSITE" id="PS50885"/>
    </source>
</evidence>
<dbReference type="InterPro" id="IPR004089">
    <property type="entry name" value="MCPsignal_dom"/>
</dbReference>
<dbReference type="SMART" id="SM00283">
    <property type="entry name" value="MA"/>
    <property type="match status" value="1"/>
</dbReference>
<evidence type="ECO:0000259" key="6">
    <source>
        <dbReference type="PROSITE" id="PS50111"/>
    </source>
</evidence>
<dbReference type="Proteomes" id="UP000002010">
    <property type="component" value="Chromosome"/>
</dbReference>
<sequence>MSVFFTISLISIGGFGLYQLKSSNEAIRDVYENNTIPLMDLGTARFNLTQARLKMSAILESIKNNNKIETKEHILDIENMIRKNSDIFEKYQKTILIEDEQELLMEYKKQLKIRAHTLDAIIKEATENTPRLDFLQESIDQYDRLNESAINTLNKMISLQASLVSQKTEQEFEKYEASWKIIFSIIAATIIAGIFATKKTSRGIIEKVSMVSKVIKDASQNLNFQNRINAKGTDELALMSQDIDMLLDRLCQTIKSLKNDADLFAESAKSVSNLSEQVSQSSINANQASSAMAAAVEQMMVTVQHITDNAEQVGQQTSLAQEGLTKGDQTVGQMVAHIGDTSDKIQENSNEIVKLNDQAAKIHSVVQVISEIADQTNLLALNAAIEAARAGEHGRGFAVVADEVRKLAERTSQSTDEIGELLGSIGKATQQTVDGMFVAVEQVKDTVKLAKNVQLAIDDIKNKAGAVLSGVANISHSLSEQMSANKMIAQQVELVAQAAEDNSIIIKKVAGAAQGVSAVSVEMKKSLEDFNI</sequence>